<feature type="region of interest" description="Disordered" evidence="1">
    <location>
        <begin position="63"/>
        <end position="86"/>
    </location>
</feature>
<evidence type="ECO:0000256" key="1">
    <source>
        <dbReference type="SAM" id="MobiDB-lite"/>
    </source>
</evidence>
<proteinExistence type="predicted"/>
<name>A0A2S9YLS6_9BACT</name>
<protein>
    <submittedName>
        <fullName evidence="2">Uncharacterized protein</fullName>
    </submittedName>
</protein>
<organism evidence="2 3">
    <name type="scientific">Enhygromyxa salina</name>
    <dbReference type="NCBI Taxonomy" id="215803"/>
    <lineage>
        <taxon>Bacteria</taxon>
        <taxon>Pseudomonadati</taxon>
        <taxon>Myxococcota</taxon>
        <taxon>Polyangia</taxon>
        <taxon>Nannocystales</taxon>
        <taxon>Nannocystaceae</taxon>
        <taxon>Enhygromyxa</taxon>
    </lineage>
</organism>
<comment type="caution">
    <text evidence="2">The sequence shown here is derived from an EMBL/GenBank/DDBJ whole genome shotgun (WGS) entry which is preliminary data.</text>
</comment>
<dbReference type="Proteomes" id="UP000238823">
    <property type="component" value="Unassembled WGS sequence"/>
</dbReference>
<gene>
    <name evidence="2" type="ORF">ENSA7_43110</name>
</gene>
<evidence type="ECO:0000313" key="3">
    <source>
        <dbReference type="Proteomes" id="UP000238823"/>
    </source>
</evidence>
<dbReference type="AlphaFoldDB" id="A0A2S9YLS6"/>
<dbReference type="EMBL" id="PVNL01000086">
    <property type="protein sequence ID" value="PRQ06049.1"/>
    <property type="molecule type" value="Genomic_DNA"/>
</dbReference>
<feature type="compositionally biased region" description="Low complexity" evidence="1">
    <location>
        <begin position="67"/>
        <end position="79"/>
    </location>
</feature>
<accession>A0A2S9YLS6</accession>
<sequence length="86" mass="9053">MFIKLQVLLTFFATLTATNGGPPDLCDLYYTDTGKPILCEPHRDGAPIFDDTVCCEGRSCSPARDVTASAGTPTTASSGRCAPPAR</sequence>
<evidence type="ECO:0000313" key="2">
    <source>
        <dbReference type="EMBL" id="PRQ06049.1"/>
    </source>
</evidence>
<reference evidence="2 3" key="1">
    <citation type="submission" date="2018-03" db="EMBL/GenBank/DDBJ databases">
        <title>Draft Genome Sequences of the Obligatory Marine Myxobacteria Enhygromyxa salina SWB007.</title>
        <authorList>
            <person name="Poehlein A."/>
            <person name="Moghaddam J.A."/>
            <person name="Harms H."/>
            <person name="Alanjari M."/>
            <person name="Koenig G.M."/>
            <person name="Daniel R."/>
            <person name="Schaeberle T.F."/>
        </authorList>
    </citation>
    <scope>NUCLEOTIDE SEQUENCE [LARGE SCALE GENOMIC DNA]</scope>
    <source>
        <strain evidence="2 3">SWB007</strain>
    </source>
</reference>